<evidence type="ECO:0000256" key="2">
    <source>
        <dbReference type="ARBA" id="ARBA00019577"/>
    </source>
</evidence>
<protein>
    <recommendedName>
        <fullName evidence="2">Biogenesis of lysosome-related organelles complex 1 subunit 1</fullName>
    </recommendedName>
</protein>
<dbReference type="InterPro" id="IPR009395">
    <property type="entry name" value="BLOC1S1"/>
</dbReference>
<dbReference type="GO" id="GO:0016197">
    <property type="term" value="P:endosomal transport"/>
    <property type="evidence" value="ECO:0007669"/>
    <property type="project" value="TreeGrafter"/>
</dbReference>
<dbReference type="PANTHER" id="PTHR13073">
    <property type="entry name" value="BLOC-1 COMPLEX SUBUNIT 1"/>
    <property type="match status" value="1"/>
</dbReference>
<dbReference type="PANTHER" id="PTHR13073:SF0">
    <property type="entry name" value="BIOGENESIS OF LYSOSOME-RELATED ORGANELLES COMPLEX 1 SUBUNIT 1"/>
    <property type="match status" value="1"/>
</dbReference>
<comment type="similarity">
    <text evidence="1">Belongs to the BLOC1S1 family.</text>
</comment>
<dbReference type="RefSeq" id="XP_018185447.1">
    <property type="nucleotide sequence ID" value="XM_018331304.1"/>
</dbReference>
<evidence type="ECO:0000256" key="1">
    <source>
        <dbReference type="ARBA" id="ARBA00007133"/>
    </source>
</evidence>
<dbReference type="GeneID" id="28896441"/>
<proteinExistence type="inferred from homology"/>
<dbReference type="OMA" id="RMLHSNA"/>
<organism evidence="4 5">
    <name type="scientific">Xylona heveae (strain CBS 132557 / TC161)</name>
    <dbReference type="NCBI Taxonomy" id="1328760"/>
    <lineage>
        <taxon>Eukaryota</taxon>
        <taxon>Fungi</taxon>
        <taxon>Dikarya</taxon>
        <taxon>Ascomycota</taxon>
        <taxon>Pezizomycotina</taxon>
        <taxon>Xylonomycetes</taxon>
        <taxon>Xylonales</taxon>
        <taxon>Xylonaceae</taxon>
        <taxon>Xylona</taxon>
    </lineage>
</organism>
<feature type="compositionally biased region" description="Low complexity" evidence="3">
    <location>
        <begin position="1"/>
        <end position="69"/>
    </location>
</feature>
<feature type="region of interest" description="Disordered" evidence="3">
    <location>
        <begin position="1"/>
        <end position="77"/>
    </location>
</feature>
<dbReference type="InParanoid" id="A0A165A376"/>
<dbReference type="GO" id="GO:0031083">
    <property type="term" value="C:BLOC-1 complex"/>
    <property type="evidence" value="ECO:0007669"/>
    <property type="project" value="InterPro"/>
</dbReference>
<gene>
    <name evidence="4" type="ORF">L228DRAFT_241109</name>
</gene>
<name>A0A165A376_XYLHT</name>
<accession>A0A165A376</accession>
<dbReference type="Pfam" id="PF06320">
    <property type="entry name" value="GCN5L1"/>
    <property type="match status" value="1"/>
</dbReference>
<sequence length="179" mass="18458">MTSSTAEPPSHPPAASSSSSSSSATLFPSSSTDPPYSSSTTAVSTISSSPFSSTSNTTTSNLNPQSSTPLAPETSARAARAALDATLHSLSSSHSAALHQRASMIHSNSSILETQETQLARDAASLGNSASAYEKLATNSRNALKEIGDVQNWAEMMERDLAVVEEALRLVDADAEAEG</sequence>
<reference evidence="4 5" key="1">
    <citation type="journal article" date="2016" name="Fungal Biol.">
        <title>The genome of Xylona heveae provides a window into fungal endophytism.</title>
        <authorList>
            <person name="Gazis R."/>
            <person name="Kuo A."/>
            <person name="Riley R."/>
            <person name="LaButti K."/>
            <person name="Lipzen A."/>
            <person name="Lin J."/>
            <person name="Amirebrahimi M."/>
            <person name="Hesse C.N."/>
            <person name="Spatafora J.W."/>
            <person name="Henrissat B."/>
            <person name="Hainaut M."/>
            <person name="Grigoriev I.V."/>
            <person name="Hibbett D.S."/>
        </authorList>
    </citation>
    <scope>NUCLEOTIDE SEQUENCE [LARGE SCALE GENOMIC DNA]</scope>
    <source>
        <strain evidence="4 5">TC161</strain>
    </source>
</reference>
<dbReference type="OrthoDB" id="20018at2759"/>
<dbReference type="Proteomes" id="UP000076632">
    <property type="component" value="Unassembled WGS sequence"/>
</dbReference>
<evidence type="ECO:0000313" key="5">
    <source>
        <dbReference type="Proteomes" id="UP000076632"/>
    </source>
</evidence>
<dbReference type="AlphaFoldDB" id="A0A165A376"/>
<dbReference type="EMBL" id="KV407464">
    <property type="protein sequence ID" value="KZF19892.1"/>
    <property type="molecule type" value="Genomic_DNA"/>
</dbReference>
<evidence type="ECO:0000313" key="4">
    <source>
        <dbReference type="EMBL" id="KZF19892.1"/>
    </source>
</evidence>
<dbReference type="STRING" id="1328760.A0A165A376"/>
<keyword evidence="5" id="KW-1185">Reference proteome</keyword>
<evidence type="ECO:0000256" key="3">
    <source>
        <dbReference type="SAM" id="MobiDB-lite"/>
    </source>
</evidence>